<dbReference type="EMBL" id="FOFG01000016">
    <property type="protein sequence ID" value="SER36199.1"/>
    <property type="molecule type" value="Genomic_DNA"/>
</dbReference>
<reference evidence="2 3" key="1">
    <citation type="submission" date="2016-10" db="EMBL/GenBank/DDBJ databases">
        <authorList>
            <person name="de Groot N.N."/>
        </authorList>
    </citation>
    <scope>NUCLEOTIDE SEQUENCE [LARGE SCALE GENOMIC DNA]</scope>
    <source>
        <strain evidence="2 3">A52C2</strain>
    </source>
</reference>
<dbReference type="RefSeq" id="WP_092498935.1">
    <property type="nucleotide sequence ID" value="NZ_FOFG01000016.1"/>
</dbReference>
<dbReference type="STRING" id="1855383.SAMN05216548_11645"/>
<gene>
    <name evidence="2" type="ORF">SAMN05216548_11645</name>
</gene>
<sequence length="65" mass="7054">MLKTNLDQLNAVRRHSLAVASKTAKERLALNHLEDLRQQLAQALDRPGSSAGHVSGDCGAGLHRR</sequence>
<evidence type="ECO:0000313" key="2">
    <source>
        <dbReference type="EMBL" id="SER36199.1"/>
    </source>
</evidence>
<evidence type="ECO:0000256" key="1">
    <source>
        <dbReference type="SAM" id="MobiDB-lite"/>
    </source>
</evidence>
<keyword evidence="3" id="KW-1185">Reference proteome</keyword>
<name>A0A1H9NKM0_9HYPH</name>
<dbReference type="Proteomes" id="UP000199647">
    <property type="component" value="Unassembled WGS sequence"/>
</dbReference>
<protein>
    <submittedName>
        <fullName evidence="2">Uncharacterized protein</fullName>
    </submittedName>
</protein>
<evidence type="ECO:0000313" key="3">
    <source>
        <dbReference type="Proteomes" id="UP000199647"/>
    </source>
</evidence>
<feature type="region of interest" description="Disordered" evidence="1">
    <location>
        <begin position="43"/>
        <end position="65"/>
    </location>
</feature>
<accession>A0A1H9NKM0</accession>
<proteinExistence type="predicted"/>
<organism evidence="2 3">
    <name type="scientific">Faunimonas pinastri</name>
    <dbReference type="NCBI Taxonomy" id="1855383"/>
    <lineage>
        <taxon>Bacteria</taxon>
        <taxon>Pseudomonadati</taxon>
        <taxon>Pseudomonadota</taxon>
        <taxon>Alphaproteobacteria</taxon>
        <taxon>Hyphomicrobiales</taxon>
        <taxon>Afifellaceae</taxon>
        <taxon>Faunimonas</taxon>
    </lineage>
</organism>
<dbReference type="AlphaFoldDB" id="A0A1H9NKM0"/>